<gene>
    <name evidence="3" type="ORF">GCM10009576_016520</name>
</gene>
<proteinExistence type="predicted"/>
<keyword evidence="4" id="KW-1185">Reference proteome</keyword>
<evidence type="ECO:0000256" key="1">
    <source>
        <dbReference type="SAM" id="MobiDB-lite"/>
    </source>
</evidence>
<evidence type="ECO:0000313" key="3">
    <source>
        <dbReference type="EMBL" id="GAA0972510.1"/>
    </source>
</evidence>
<accession>A0ABN1S459</accession>
<protein>
    <submittedName>
        <fullName evidence="3">Uncharacterized protein</fullName>
    </submittedName>
</protein>
<reference evidence="3 4" key="1">
    <citation type="journal article" date="2019" name="Int. J. Syst. Evol. Microbiol.">
        <title>The Global Catalogue of Microorganisms (GCM) 10K type strain sequencing project: providing services to taxonomists for standard genome sequencing and annotation.</title>
        <authorList>
            <consortium name="The Broad Institute Genomics Platform"/>
            <consortium name="The Broad Institute Genome Sequencing Center for Infectious Disease"/>
            <person name="Wu L."/>
            <person name="Ma J."/>
        </authorList>
    </citation>
    <scope>NUCLEOTIDE SEQUENCE [LARGE SCALE GENOMIC DNA]</scope>
    <source>
        <strain evidence="3 4">JCM 11445</strain>
    </source>
</reference>
<evidence type="ECO:0000313" key="4">
    <source>
        <dbReference type="Proteomes" id="UP001500033"/>
    </source>
</evidence>
<keyword evidence="2" id="KW-0812">Transmembrane</keyword>
<organism evidence="3 4">
    <name type="scientific">Streptomyces rhizosphaericus</name>
    <dbReference type="NCBI Taxonomy" id="114699"/>
    <lineage>
        <taxon>Bacteria</taxon>
        <taxon>Bacillati</taxon>
        <taxon>Actinomycetota</taxon>
        <taxon>Actinomycetes</taxon>
        <taxon>Kitasatosporales</taxon>
        <taxon>Streptomycetaceae</taxon>
        <taxon>Streptomyces</taxon>
        <taxon>Streptomyces violaceusniger group</taxon>
    </lineage>
</organism>
<feature type="region of interest" description="Disordered" evidence="1">
    <location>
        <begin position="72"/>
        <end position="102"/>
    </location>
</feature>
<evidence type="ECO:0000256" key="2">
    <source>
        <dbReference type="SAM" id="Phobius"/>
    </source>
</evidence>
<feature type="compositionally biased region" description="Low complexity" evidence="1">
    <location>
        <begin position="87"/>
        <end position="102"/>
    </location>
</feature>
<name>A0ABN1S459_9ACTN</name>
<feature type="transmembrane region" description="Helical" evidence="2">
    <location>
        <begin position="46"/>
        <end position="71"/>
    </location>
</feature>
<dbReference type="EMBL" id="BAAAIE010000007">
    <property type="protein sequence ID" value="GAA0972510.1"/>
    <property type="molecule type" value="Genomic_DNA"/>
</dbReference>
<comment type="caution">
    <text evidence="3">The sequence shown here is derived from an EMBL/GenBank/DDBJ whole genome shotgun (WGS) entry which is preliminary data.</text>
</comment>
<sequence length="102" mass="10405">MRIVVLAGVTVAATRAALALPARGEAPTATGGLPRRTATLVRRRPLVLAGAAAVTAPAIAVPFVVMSLGGAKTGTRPPWHRAERQPPRASSATPARPTRAPC</sequence>
<keyword evidence="2" id="KW-0472">Membrane</keyword>
<dbReference type="Proteomes" id="UP001500033">
    <property type="component" value="Unassembled WGS sequence"/>
</dbReference>
<keyword evidence="2" id="KW-1133">Transmembrane helix</keyword>